<dbReference type="RefSeq" id="WP_168222746.1">
    <property type="nucleotide sequence ID" value="NZ_CP009922.3"/>
</dbReference>
<evidence type="ECO:0000256" key="2">
    <source>
        <dbReference type="ARBA" id="ARBA00022801"/>
    </source>
</evidence>
<protein>
    <recommendedName>
        <fullName evidence="4">Arabinogalactan endo-beta-1,4-galactanase</fullName>
        <ecNumber evidence="4">3.2.1.89</ecNumber>
    </recommendedName>
</protein>
<organism evidence="5 6">
    <name type="scientific">Streptomyces xiamenensis</name>
    <dbReference type="NCBI Taxonomy" id="408015"/>
    <lineage>
        <taxon>Bacteria</taxon>
        <taxon>Bacillati</taxon>
        <taxon>Actinomycetota</taxon>
        <taxon>Actinomycetes</taxon>
        <taxon>Kitasatosporales</taxon>
        <taxon>Streptomycetaceae</taxon>
        <taxon>Streptomyces</taxon>
    </lineage>
</organism>
<dbReference type="GO" id="GO:0015926">
    <property type="term" value="F:glucosidase activity"/>
    <property type="evidence" value="ECO:0007669"/>
    <property type="project" value="InterPro"/>
</dbReference>
<dbReference type="Pfam" id="PF07745">
    <property type="entry name" value="Glyco_hydro_53"/>
    <property type="match status" value="1"/>
</dbReference>
<evidence type="ECO:0000313" key="6">
    <source>
        <dbReference type="Proteomes" id="UP000034034"/>
    </source>
</evidence>
<dbReference type="Gene3D" id="3.20.20.80">
    <property type="entry name" value="Glycosidases"/>
    <property type="match status" value="1"/>
</dbReference>
<dbReference type="InterPro" id="IPR011683">
    <property type="entry name" value="Glyco_hydro_53"/>
</dbReference>
<evidence type="ECO:0000256" key="4">
    <source>
        <dbReference type="RuleBase" id="RU361192"/>
    </source>
</evidence>
<gene>
    <name evidence="5" type="ORF">SXIM_08380</name>
</gene>
<dbReference type="SUPFAM" id="SSF51445">
    <property type="entry name" value="(Trans)glycosidases"/>
    <property type="match status" value="1"/>
</dbReference>
<dbReference type="InterPro" id="IPR017853">
    <property type="entry name" value="GH"/>
</dbReference>
<feature type="chain" id="PRO_5039758615" description="Arabinogalactan endo-beta-1,4-galactanase" evidence="4">
    <location>
        <begin position="22"/>
        <end position="370"/>
    </location>
</feature>
<dbReference type="KEGG" id="sxi:SXIM_08380"/>
<dbReference type="PATRIC" id="fig|408015.6.peg.867"/>
<sequence length="370" mass="39896">MRRRSVLRLGTAALATPAVLAALPVSGAQAAALNIRGVDLSSLPKGEDKGAVFRYADGTRGDAVRILREAGANWARIKVWVNSADGYHGKRQLLAMARRIQAQGMRLLVDFHYSDTWADPGKQFKPAAWNSLTGTALETAVRDHTADILGSLARQSTPAAMAQIGNEINGGMLWPDGRSTDWDKLAGLLNAGAQGARSASPGTRLALHLAEGGDNGGTRWWFDNATSRGVPFDVIALSFYGYWHGTLAQLRTNLHDAASRYGKDVLVAETAYPFRLGSKDNHEDIIASPSQLVPGYPATPQGQTAWMRDIGQVVASVPGGRGLGIFYWEPAWTAVPGNGWDETDPSSGNGWENQALFDYNDRALPAMWWA</sequence>
<proteinExistence type="inferred from homology"/>
<reference evidence="5" key="1">
    <citation type="submission" date="2019-08" db="EMBL/GenBank/DDBJ databases">
        <title>Complete genome sequence of a mangrove-derived Streptomyces xiamenensis.</title>
        <authorList>
            <person name="Xu J."/>
        </authorList>
    </citation>
    <scope>NUCLEOTIDE SEQUENCE</scope>
    <source>
        <strain evidence="5">318</strain>
    </source>
</reference>
<accession>A0A0F7FRQ4</accession>
<keyword evidence="2 4" id="KW-0378">Hydrolase</keyword>
<dbReference type="GO" id="GO:0045490">
    <property type="term" value="P:pectin catabolic process"/>
    <property type="evidence" value="ECO:0007669"/>
    <property type="project" value="TreeGrafter"/>
</dbReference>
<evidence type="ECO:0000256" key="3">
    <source>
        <dbReference type="ARBA" id="ARBA00023295"/>
    </source>
</evidence>
<comment type="similarity">
    <text evidence="1 4">Belongs to the glycosyl hydrolase 53 family.</text>
</comment>
<evidence type="ECO:0000313" key="5">
    <source>
        <dbReference type="EMBL" id="AKG42222.1"/>
    </source>
</evidence>
<evidence type="ECO:0000256" key="1">
    <source>
        <dbReference type="ARBA" id="ARBA00010687"/>
    </source>
</evidence>
<keyword evidence="4" id="KW-0732">Signal</keyword>
<dbReference type="EC" id="3.2.1.89" evidence="4"/>
<dbReference type="Proteomes" id="UP000034034">
    <property type="component" value="Chromosome"/>
</dbReference>
<feature type="signal peptide" evidence="4">
    <location>
        <begin position="1"/>
        <end position="21"/>
    </location>
</feature>
<dbReference type="HOGENOM" id="CLU_011259_2_1_11"/>
<name>A0A0F7FRQ4_9ACTN</name>
<keyword evidence="3 4" id="KW-0326">Glycosidase</keyword>
<dbReference type="STRING" id="408015.SXIM_08380"/>
<comment type="catalytic activity">
    <reaction evidence="4">
        <text>The enzyme specifically hydrolyzes (1-&gt;4)-beta-D-galactosidic linkages in type I arabinogalactans.</text>
        <dbReference type="EC" id="3.2.1.89"/>
    </reaction>
</comment>
<dbReference type="PANTHER" id="PTHR34983:SF2">
    <property type="entry name" value="ENDO-BETA-1,4-GALACTANASE"/>
    <property type="match status" value="1"/>
</dbReference>
<keyword evidence="6" id="KW-1185">Reference proteome</keyword>
<dbReference type="EMBL" id="CP009922">
    <property type="protein sequence ID" value="AKG42222.1"/>
    <property type="molecule type" value="Genomic_DNA"/>
</dbReference>
<dbReference type="PANTHER" id="PTHR34983">
    <property type="entry name" value="ARABINOGALACTAN ENDO-BETA-1,4-GALACTANASE A"/>
    <property type="match status" value="1"/>
</dbReference>
<dbReference type="GO" id="GO:0031218">
    <property type="term" value="F:arabinogalactan endo-1,4-beta-galactosidase activity"/>
    <property type="evidence" value="ECO:0007669"/>
    <property type="project" value="UniProtKB-EC"/>
</dbReference>
<dbReference type="AlphaFoldDB" id="A0A0F7FRQ4"/>